<proteinExistence type="predicted"/>
<reference evidence="1" key="1">
    <citation type="submission" date="2014-11" db="EMBL/GenBank/DDBJ databases">
        <authorList>
            <person name="Amaro Gonzalez C."/>
        </authorList>
    </citation>
    <scope>NUCLEOTIDE SEQUENCE</scope>
</reference>
<reference evidence="1" key="2">
    <citation type="journal article" date="2015" name="Fish Shellfish Immunol.">
        <title>Early steps in the European eel (Anguilla anguilla)-Vibrio vulnificus interaction in the gills: Role of the RtxA13 toxin.</title>
        <authorList>
            <person name="Callol A."/>
            <person name="Pajuelo D."/>
            <person name="Ebbesson L."/>
            <person name="Teles M."/>
            <person name="MacKenzie S."/>
            <person name="Amaro C."/>
        </authorList>
    </citation>
    <scope>NUCLEOTIDE SEQUENCE</scope>
</reference>
<organism evidence="1">
    <name type="scientific">Anguilla anguilla</name>
    <name type="common">European freshwater eel</name>
    <name type="synonym">Muraena anguilla</name>
    <dbReference type="NCBI Taxonomy" id="7936"/>
    <lineage>
        <taxon>Eukaryota</taxon>
        <taxon>Metazoa</taxon>
        <taxon>Chordata</taxon>
        <taxon>Craniata</taxon>
        <taxon>Vertebrata</taxon>
        <taxon>Euteleostomi</taxon>
        <taxon>Actinopterygii</taxon>
        <taxon>Neopterygii</taxon>
        <taxon>Teleostei</taxon>
        <taxon>Anguilliformes</taxon>
        <taxon>Anguillidae</taxon>
        <taxon>Anguilla</taxon>
    </lineage>
</organism>
<evidence type="ECO:0000313" key="1">
    <source>
        <dbReference type="EMBL" id="JAH67185.1"/>
    </source>
</evidence>
<dbReference type="EMBL" id="GBXM01041392">
    <property type="protein sequence ID" value="JAH67185.1"/>
    <property type="molecule type" value="Transcribed_RNA"/>
</dbReference>
<name>A0A0E9UPM2_ANGAN</name>
<sequence length="51" mass="6112">MYIYSKYTFKIHFNIPLPLGRRVTVIHICVTSLKSNDVARYKLKNNFTFIF</sequence>
<accession>A0A0E9UPM2</accession>
<dbReference type="AlphaFoldDB" id="A0A0E9UPM2"/>
<protein>
    <submittedName>
        <fullName evidence="1">Uncharacterized protein</fullName>
    </submittedName>
</protein>